<name>W2QQ38_PHYN3</name>
<dbReference type="AlphaFoldDB" id="W2QQ38"/>
<dbReference type="EMBL" id="KI669571">
    <property type="protein sequence ID" value="ETN15228.1"/>
    <property type="molecule type" value="Genomic_DNA"/>
</dbReference>
<accession>W2QQ38</accession>
<proteinExistence type="predicted"/>
<dbReference type="Proteomes" id="UP000018817">
    <property type="component" value="Unassembled WGS sequence"/>
</dbReference>
<dbReference type="GeneID" id="20177274"/>
<evidence type="ECO:0000313" key="2">
    <source>
        <dbReference type="Proteomes" id="UP000018817"/>
    </source>
</evidence>
<dbReference type="VEuPathDB" id="FungiDB:PPTG_07389"/>
<protein>
    <submittedName>
        <fullName evidence="1">Uncharacterized protein</fullName>
    </submittedName>
</protein>
<sequence length="147" mass="16877">MLPYLDPRSSFYLPRLSARRLQNRSHLLHSLLLRQTCILTVTRALPANPVRLTFLTRTPREATVVLRSRVVPRTSLECHPVLYRTLSWRLCSPLRFLDRNGFPVIAIATTFAATTSSPGRHRISGRSASWRWMRTCCSTITLSRWSG</sequence>
<evidence type="ECO:0000313" key="1">
    <source>
        <dbReference type="EMBL" id="ETN15228.1"/>
    </source>
</evidence>
<dbReference type="RefSeq" id="XP_008899818.1">
    <property type="nucleotide sequence ID" value="XM_008901570.1"/>
</dbReference>
<reference evidence="1 2" key="2">
    <citation type="submission" date="2013-11" db="EMBL/GenBank/DDBJ databases">
        <title>The Genome Sequence of Phytophthora parasitica INRA-310.</title>
        <authorList>
            <consortium name="The Broad Institute Genomics Platform"/>
            <person name="Russ C."/>
            <person name="Tyler B."/>
            <person name="Panabieres F."/>
            <person name="Shan W."/>
            <person name="Tripathy S."/>
            <person name="Grunwald N."/>
            <person name="Machado M."/>
            <person name="Johnson C.S."/>
            <person name="Arredondo F."/>
            <person name="Hong C."/>
            <person name="Coffey M."/>
            <person name="Young S.K."/>
            <person name="Zeng Q."/>
            <person name="Gargeya S."/>
            <person name="Fitzgerald M."/>
            <person name="Abouelleil A."/>
            <person name="Alvarado L."/>
            <person name="Chapman S.B."/>
            <person name="Gainer-Dewar J."/>
            <person name="Goldberg J."/>
            <person name="Griggs A."/>
            <person name="Gujja S."/>
            <person name="Hansen M."/>
            <person name="Howarth C."/>
            <person name="Imamovic A."/>
            <person name="Ireland A."/>
            <person name="Larimer J."/>
            <person name="McCowan C."/>
            <person name="Murphy C."/>
            <person name="Pearson M."/>
            <person name="Poon T.W."/>
            <person name="Priest M."/>
            <person name="Roberts A."/>
            <person name="Saif S."/>
            <person name="Shea T."/>
            <person name="Sykes S."/>
            <person name="Wortman J."/>
            <person name="Nusbaum C."/>
            <person name="Birren B."/>
        </authorList>
    </citation>
    <scope>NUCLEOTIDE SEQUENCE [LARGE SCALE GENOMIC DNA]</scope>
    <source>
        <strain evidence="1 2">INRA-310</strain>
    </source>
</reference>
<gene>
    <name evidence="1" type="ORF">PPTG_07389</name>
</gene>
<reference evidence="2" key="1">
    <citation type="submission" date="2011-12" db="EMBL/GenBank/DDBJ databases">
        <authorList>
            <consortium name="The Broad Institute Genome Sequencing Platform"/>
            <person name="Russ C."/>
            <person name="Tyler B."/>
            <person name="Panabieres F."/>
            <person name="Shan W."/>
            <person name="Tripathy S."/>
            <person name="Grunwald N."/>
            <person name="Machado M."/>
            <person name="Young S.K."/>
            <person name="Zeng Q."/>
            <person name="Gargeya S."/>
            <person name="Fitzgerald M."/>
            <person name="Haas B."/>
            <person name="Abouelleil A."/>
            <person name="Alvarado L."/>
            <person name="Arachchi H.M."/>
            <person name="Berlin A."/>
            <person name="Chapman S.B."/>
            <person name="Gearin G."/>
            <person name="Goldberg J."/>
            <person name="Griggs A."/>
            <person name="Gujja S."/>
            <person name="Hansen M."/>
            <person name="Heiman D."/>
            <person name="Howarth C."/>
            <person name="Larimer J."/>
            <person name="Lui A."/>
            <person name="MacDonald P.J.P."/>
            <person name="McCowen C."/>
            <person name="Montmayeur A."/>
            <person name="Murphy C."/>
            <person name="Neiman D."/>
            <person name="Pearson M."/>
            <person name="Priest M."/>
            <person name="Roberts A."/>
            <person name="Saif S."/>
            <person name="Shea T."/>
            <person name="Sisk P."/>
            <person name="Stolte C."/>
            <person name="Sykes S."/>
            <person name="Wortman J."/>
            <person name="Nusbaum C."/>
            <person name="Birren B."/>
        </authorList>
    </citation>
    <scope>NUCLEOTIDE SEQUENCE [LARGE SCALE GENOMIC DNA]</scope>
    <source>
        <strain evidence="2">INRA-310</strain>
    </source>
</reference>
<organism evidence="1 2">
    <name type="scientific">Phytophthora nicotianae (strain INRA-310)</name>
    <name type="common">Phytophthora parasitica</name>
    <dbReference type="NCBI Taxonomy" id="761204"/>
    <lineage>
        <taxon>Eukaryota</taxon>
        <taxon>Sar</taxon>
        <taxon>Stramenopiles</taxon>
        <taxon>Oomycota</taxon>
        <taxon>Peronosporomycetes</taxon>
        <taxon>Peronosporales</taxon>
        <taxon>Peronosporaceae</taxon>
        <taxon>Phytophthora</taxon>
    </lineage>
</organism>